<proteinExistence type="predicted"/>
<keyword evidence="2" id="KW-1185">Reference proteome</keyword>
<comment type="caution">
    <text evidence="1">The sequence shown here is derived from an EMBL/GenBank/DDBJ whole genome shotgun (WGS) entry which is preliminary data.</text>
</comment>
<dbReference type="Proteomes" id="UP000593567">
    <property type="component" value="Unassembled WGS sequence"/>
</dbReference>
<protein>
    <submittedName>
        <fullName evidence="1">Uncharacterized protein</fullName>
    </submittedName>
</protein>
<sequence length="190" mass="21042">MCNCASENSSSTHSTNQVDYDWDDALSQAFKANVNSADDSTFKNTSEPIMVNTEAIDASTDCPIASQLKYKSTAEDKLGISYKTIDEPASQTAINGHMPNLLHLQFSDARPIVENDELRWPKDNSRSVFSLMANRLSDTDKTCSRNVAAPMHVRASETTCAAHTNKLVDYKKDDFFPQALISNNDRPSIQ</sequence>
<name>A0A7J7JKU8_BUGNE</name>
<evidence type="ECO:0000313" key="2">
    <source>
        <dbReference type="Proteomes" id="UP000593567"/>
    </source>
</evidence>
<accession>A0A7J7JKU8</accession>
<dbReference type="EMBL" id="VXIV02002172">
    <property type="protein sequence ID" value="KAF6026969.1"/>
    <property type="molecule type" value="Genomic_DNA"/>
</dbReference>
<gene>
    <name evidence="1" type="ORF">EB796_014722</name>
</gene>
<evidence type="ECO:0000313" key="1">
    <source>
        <dbReference type="EMBL" id="KAF6026969.1"/>
    </source>
</evidence>
<organism evidence="1 2">
    <name type="scientific">Bugula neritina</name>
    <name type="common">Brown bryozoan</name>
    <name type="synonym">Sertularia neritina</name>
    <dbReference type="NCBI Taxonomy" id="10212"/>
    <lineage>
        <taxon>Eukaryota</taxon>
        <taxon>Metazoa</taxon>
        <taxon>Spiralia</taxon>
        <taxon>Lophotrochozoa</taxon>
        <taxon>Bryozoa</taxon>
        <taxon>Gymnolaemata</taxon>
        <taxon>Cheilostomatida</taxon>
        <taxon>Flustrina</taxon>
        <taxon>Buguloidea</taxon>
        <taxon>Bugulidae</taxon>
        <taxon>Bugula</taxon>
    </lineage>
</organism>
<dbReference type="AlphaFoldDB" id="A0A7J7JKU8"/>
<reference evidence="1" key="1">
    <citation type="submission" date="2020-06" db="EMBL/GenBank/DDBJ databases">
        <title>Draft genome of Bugula neritina, a colonial animal packing powerful symbionts and potential medicines.</title>
        <authorList>
            <person name="Rayko M."/>
        </authorList>
    </citation>
    <scope>NUCLEOTIDE SEQUENCE [LARGE SCALE GENOMIC DNA]</scope>
    <source>
        <strain evidence="1">Kwan_BN1</strain>
    </source>
</reference>